<proteinExistence type="predicted"/>
<name>A0A1G4JK51_9SACH</name>
<accession>A0A1G4JK51</accession>
<dbReference type="Gene3D" id="3.40.30.10">
    <property type="entry name" value="Glutaredoxin"/>
    <property type="match status" value="1"/>
</dbReference>
<dbReference type="OrthoDB" id="19690at2759"/>
<sequence length="181" mass="20425">MCANLLTPHIYSTLILSAVRPSAVSTMATTPFVRKSSWFSKLIYPFSSPGQSITDSYKPSSANGNQCFLPIRSDEELEDTLRANNRTPLIFNFTVRGDSKCNELTGALNRIVLLETDKKVNIADVETDYMEVRSSMLRYGVKHVPTLVAVRKTFLVDSYVRDGDKPVNWLDLKKWIEKNAD</sequence>
<dbReference type="AlphaFoldDB" id="A0A1G4JK51"/>
<gene>
    <name evidence="1" type="ORF">LAME_0E09362G</name>
</gene>
<evidence type="ECO:0000313" key="1">
    <source>
        <dbReference type="EMBL" id="SCU90629.1"/>
    </source>
</evidence>
<dbReference type="InterPro" id="IPR036249">
    <property type="entry name" value="Thioredoxin-like_sf"/>
</dbReference>
<evidence type="ECO:0000313" key="2">
    <source>
        <dbReference type="Proteomes" id="UP000191144"/>
    </source>
</evidence>
<keyword evidence="2" id="KW-1185">Reference proteome</keyword>
<organism evidence="1 2">
    <name type="scientific">Lachancea meyersii CBS 8951</name>
    <dbReference type="NCBI Taxonomy" id="1266667"/>
    <lineage>
        <taxon>Eukaryota</taxon>
        <taxon>Fungi</taxon>
        <taxon>Dikarya</taxon>
        <taxon>Ascomycota</taxon>
        <taxon>Saccharomycotina</taxon>
        <taxon>Saccharomycetes</taxon>
        <taxon>Saccharomycetales</taxon>
        <taxon>Saccharomycetaceae</taxon>
        <taxon>Lachancea</taxon>
    </lineage>
</organism>
<dbReference type="EMBL" id="LT598481">
    <property type="protein sequence ID" value="SCU90629.1"/>
    <property type="molecule type" value="Genomic_DNA"/>
</dbReference>
<reference evidence="2" key="1">
    <citation type="submission" date="2016-03" db="EMBL/GenBank/DDBJ databases">
        <authorList>
            <person name="Devillers Hugo."/>
        </authorList>
    </citation>
    <scope>NUCLEOTIDE SEQUENCE [LARGE SCALE GENOMIC DNA]</scope>
</reference>
<dbReference type="SUPFAM" id="SSF52833">
    <property type="entry name" value="Thioredoxin-like"/>
    <property type="match status" value="1"/>
</dbReference>
<protein>
    <submittedName>
        <fullName evidence="1">LAME_0E09362g1_1</fullName>
    </submittedName>
</protein>
<dbReference type="Proteomes" id="UP000191144">
    <property type="component" value="Chromosome E"/>
</dbReference>